<keyword evidence="1" id="KW-0560">Oxidoreductase</keyword>
<dbReference type="Gene3D" id="1.20.140.10">
    <property type="entry name" value="Butyryl-CoA Dehydrogenase, subunit A, domain 3"/>
    <property type="match status" value="1"/>
</dbReference>
<dbReference type="RefSeq" id="WP_098504032.1">
    <property type="nucleotide sequence ID" value="NZ_PDJQ01000001.1"/>
</dbReference>
<dbReference type="PIRSF" id="PIRSF016578">
    <property type="entry name" value="HsaA"/>
    <property type="match status" value="1"/>
</dbReference>
<dbReference type="Pfam" id="PF02771">
    <property type="entry name" value="Acyl-CoA_dh_N"/>
    <property type="match status" value="1"/>
</dbReference>
<feature type="transmembrane region" description="Helical" evidence="3">
    <location>
        <begin position="227"/>
        <end position="249"/>
    </location>
</feature>
<proteinExistence type="inferred from homology"/>
<dbReference type="InterPro" id="IPR050741">
    <property type="entry name" value="Acyl-CoA_dehydrogenase"/>
</dbReference>
<organism evidence="6 7">
    <name type="scientific">Tepidiforma thermophila (strain KCTC 52669 / CGMCC 1.13589 / G233)</name>
    <dbReference type="NCBI Taxonomy" id="2761530"/>
    <lineage>
        <taxon>Bacteria</taxon>
        <taxon>Bacillati</taxon>
        <taxon>Chloroflexota</taxon>
        <taxon>Tepidiformia</taxon>
        <taxon>Tepidiformales</taxon>
        <taxon>Tepidiformaceae</taxon>
        <taxon>Tepidiforma</taxon>
    </lineage>
</organism>
<evidence type="ECO:0000256" key="2">
    <source>
        <dbReference type="ARBA" id="ARBA00049661"/>
    </source>
</evidence>
<evidence type="ECO:0000259" key="4">
    <source>
        <dbReference type="Pfam" id="PF02771"/>
    </source>
</evidence>
<keyword evidence="3" id="KW-0472">Membrane</keyword>
<dbReference type="InterPro" id="IPR009100">
    <property type="entry name" value="AcylCoA_DH/oxidase_NM_dom_sf"/>
</dbReference>
<dbReference type="Proteomes" id="UP000223071">
    <property type="component" value="Unassembled WGS sequence"/>
</dbReference>
<keyword evidence="7" id="KW-1185">Reference proteome</keyword>
<evidence type="ECO:0000259" key="5">
    <source>
        <dbReference type="Pfam" id="PF08028"/>
    </source>
</evidence>
<comment type="caution">
    <text evidence="6">The sequence shown here is derived from an EMBL/GenBank/DDBJ whole genome shotgun (WGS) entry which is preliminary data.</text>
</comment>
<dbReference type="InterPro" id="IPR036250">
    <property type="entry name" value="AcylCo_DH-like_C"/>
</dbReference>
<feature type="domain" description="Acyl-CoA dehydrogenase C-terminal" evidence="5">
    <location>
        <begin position="235"/>
        <end position="366"/>
    </location>
</feature>
<dbReference type="InterPro" id="IPR037069">
    <property type="entry name" value="AcylCoA_DH/ox_N_sf"/>
</dbReference>
<dbReference type="Gene3D" id="2.40.110.10">
    <property type="entry name" value="Butyryl-CoA Dehydrogenase, subunit A, domain 2"/>
    <property type="match status" value="1"/>
</dbReference>
<dbReference type="GO" id="GO:0033539">
    <property type="term" value="P:fatty acid beta-oxidation using acyl-CoA dehydrogenase"/>
    <property type="evidence" value="ECO:0007669"/>
    <property type="project" value="TreeGrafter"/>
</dbReference>
<dbReference type="SUPFAM" id="SSF47203">
    <property type="entry name" value="Acyl-CoA dehydrogenase C-terminal domain-like"/>
    <property type="match status" value="1"/>
</dbReference>
<dbReference type="SUPFAM" id="SSF56645">
    <property type="entry name" value="Acyl-CoA dehydrogenase NM domain-like"/>
    <property type="match status" value="1"/>
</dbReference>
<feature type="domain" description="Acyl-CoA dehydrogenase/oxidase N-terminal" evidence="4">
    <location>
        <begin position="8"/>
        <end position="99"/>
    </location>
</feature>
<dbReference type="InterPro" id="IPR046373">
    <property type="entry name" value="Acyl-CoA_Oxase/DH_mid-dom_sf"/>
</dbReference>
<reference evidence="6 7" key="1">
    <citation type="submission" date="2017-09" db="EMBL/GenBank/DDBJ databases">
        <title>Sequencing the genomes of two abundant thermophiles in Great Basin hot springs: Thermocrinis jamiesonii and novel Chloroflexi Thermoflexus hugenholtzii.</title>
        <authorList>
            <person name="Hedlund B."/>
        </authorList>
    </citation>
    <scope>NUCLEOTIDE SEQUENCE [LARGE SCALE GENOMIC DNA]</scope>
    <source>
        <strain evidence="6 7">G233</strain>
    </source>
</reference>
<protein>
    <submittedName>
        <fullName evidence="6">Alkylation response protein AidB-like acyl-CoA dehydrogenase</fullName>
    </submittedName>
</protein>
<dbReference type="GO" id="GO:0005737">
    <property type="term" value="C:cytoplasm"/>
    <property type="evidence" value="ECO:0007669"/>
    <property type="project" value="TreeGrafter"/>
</dbReference>
<dbReference type="InterPro" id="IPR013107">
    <property type="entry name" value="Acyl-CoA_DH_C"/>
</dbReference>
<comment type="similarity">
    <text evidence="2">Belongs to the HpaH/HsaA monooxygenase family.</text>
</comment>
<dbReference type="EMBL" id="PDJQ01000001">
    <property type="protein sequence ID" value="PFG74662.1"/>
    <property type="molecule type" value="Genomic_DNA"/>
</dbReference>
<dbReference type="PANTHER" id="PTHR48083:SF5">
    <property type="entry name" value="NRGC PROTEIN"/>
    <property type="match status" value="1"/>
</dbReference>
<evidence type="ECO:0000256" key="1">
    <source>
        <dbReference type="ARBA" id="ARBA00023002"/>
    </source>
</evidence>
<dbReference type="Gene3D" id="1.10.540.10">
    <property type="entry name" value="Acyl-CoA dehydrogenase/oxidase, N-terminal domain"/>
    <property type="match status" value="1"/>
</dbReference>
<evidence type="ECO:0000313" key="6">
    <source>
        <dbReference type="EMBL" id="PFG74662.1"/>
    </source>
</evidence>
<keyword evidence="3" id="KW-1133">Transmembrane helix</keyword>
<evidence type="ECO:0000313" key="7">
    <source>
        <dbReference type="Proteomes" id="UP000223071"/>
    </source>
</evidence>
<dbReference type="PANTHER" id="PTHR48083">
    <property type="entry name" value="MEDIUM-CHAIN SPECIFIC ACYL-COA DEHYDROGENASE, MITOCHONDRIAL-RELATED"/>
    <property type="match status" value="1"/>
</dbReference>
<dbReference type="AlphaFoldDB" id="A0A2A9HHP8"/>
<gene>
    <name evidence="6" type="ORF">A9A59_1899</name>
</gene>
<dbReference type="GO" id="GO:0003995">
    <property type="term" value="F:acyl-CoA dehydrogenase activity"/>
    <property type="evidence" value="ECO:0007669"/>
    <property type="project" value="TreeGrafter"/>
</dbReference>
<keyword evidence="3" id="KW-0812">Transmembrane</keyword>
<dbReference type="GO" id="GO:0050660">
    <property type="term" value="F:flavin adenine dinucleotide binding"/>
    <property type="evidence" value="ECO:0007669"/>
    <property type="project" value="InterPro"/>
</dbReference>
<accession>A0A2A9HHP8</accession>
<evidence type="ECO:0000256" key="3">
    <source>
        <dbReference type="SAM" id="Phobius"/>
    </source>
</evidence>
<dbReference type="InterPro" id="IPR013786">
    <property type="entry name" value="AcylCoA_DH/ox_N"/>
</dbReference>
<name>A0A2A9HHP8_TEPT2</name>
<sequence length="388" mass="40979">MQAAVSSLRDAARAIAPLARAYADQTERDRRLAEPVVTALRDAGLFRMLVPRELGGPEATVADLVDCIATVAEGDGAAGWCLMIAATTGLTAALLPKQGAMEIHGDPASITGGMLMPRGTAERVPGGYRVSGRWAYGSGSPHCTWLLGGVTVIDADGKPEMLPSGHPHFRMAFFPAGSYTVHDTWHVAGLRGTGSHDYEVRDLFVPEHHTVGIGGEPPWVDGPLYRFPMYGLLAIGVAAVGLGIARAAIDELSSLARAKTPTGSRRVLAERAAAQAGLAEAEALLGAGRAFLLDAVASAWAAAEAGDALPIAERARLRLAATYAARSCARAVDICYDLGGGSAIYESSPLQRHFRDMHTLTQHVMVGQQMYEVVGRIMLDLPTDTFML</sequence>
<dbReference type="Pfam" id="PF08028">
    <property type="entry name" value="Acyl-CoA_dh_2"/>
    <property type="match status" value="1"/>
</dbReference>